<feature type="compositionally biased region" description="Basic residues" evidence="3">
    <location>
        <begin position="302"/>
        <end position="317"/>
    </location>
</feature>
<evidence type="ECO:0000256" key="2">
    <source>
        <dbReference type="ARBA" id="ARBA00022737"/>
    </source>
</evidence>
<keyword evidence="1" id="KW-0880">Kelch repeat</keyword>
<dbReference type="RefSeq" id="XP_019014151.1">
    <property type="nucleotide sequence ID" value="XM_019152013.1"/>
</dbReference>
<dbReference type="GeneID" id="30168602"/>
<dbReference type="KEGG" id="kpin:30168602"/>
<dbReference type="InterPro" id="IPR052124">
    <property type="entry name" value="Rab9_kelch_effector"/>
</dbReference>
<dbReference type="Proteomes" id="UP000094020">
    <property type="component" value="Chromosome 1"/>
</dbReference>
<evidence type="ECO:0000313" key="4">
    <source>
        <dbReference type="EMBL" id="OCF52932.1"/>
    </source>
</evidence>
<evidence type="ECO:0000313" key="6">
    <source>
        <dbReference type="Proteomes" id="UP000094020"/>
    </source>
</evidence>
<sequence length="714" mass="78313">MDSNGRQRNPSGSNLTLPTSSTFRRLPSLARSPFKRSEKISTPPPTVDITPPATSSKIHEDTPNHHRGSTFPSLHQVVVDDSSVSSAFFASTRNSESLDKVIEDHRSDPNLLPPSRSSSLLRTPETDLRKTPQPPLSPFNNNNKSSTNTGLGLVSSPMIKTRTPTPPNTIGAEPDLEPITYPAHLAQMRPDIQPQPQSQISQNNVASSSSRTIPRNRDFTPSPSATSSGPQPPDLGPIHRSSPSTAMTGSGGPPFGVPKRKESIQSTSLEDVTNTSHNNLNRMDLAKEGETDSGPEDSVITTRKRAITKHLASHKPRERSLTVPARQSAGEGDGSSTIREKDREKSRKLHSKSSRQPVTPYRIYEPLLPNAKNVPRAPASSMYYSPVPFHGKPPNQALRAHSGTLVGERIWVIGGVDKSNCWRGVAWFDTESLLWSTIDTMGEQFPPLRAHTTTLVGDKLFIFGGGDGPSYSNEVWILETVTHRFSRPPIGTSKSPIPPPRRAHTTVLYRNFLVVFGGGNGQAALNDVWALDISDLNNLHWQEWKTKGDVPQKKGYHTANLVGDKMIVFGGSDGHASFADIHILNLQTRIWTLISTDVKHNRLSHTSTQVGSYLFIIGGHNGQTYAQDVLLFNLVTLQWESKSPRGVIPPGRGYHVALLHDARIYISGGYNGESVFDDLWTLDLSAGAYLPQVTTFEVDETAEQARRMLESSMI</sequence>
<evidence type="ECO:0000256" key="1">
    <source>
        <dbReference type="ARBA" id="ARBA00022441"/>
    </source>
</evidence>
<evidence type="ECO:0000313" key="5">
    <source>
        <dbReference type="EMBL" id="WWC67187.1"/>
    </source>
</evidence>
<gene>
    <name evidence="4" type="ORF">I206_00233</name>
    <name evidence="5" type="ORF">I206_101094</name>
</gene>
<dbReference type="SUPFAM" id="SSF117281">
    <property type="entry name" value="Kelch motif"/>
    <property type="match status" value="2"/>
</dbReference>
<feature type="compositionally biased region" description="Basic and acidic residues" evidence="3">
    <location>
        <begin position="96"/>
        <end position="108"/>
    </location>
</feature>
<keyword evidence="2" id="KW-0677">Repeat</keyword>
<feature type="compositionally biased region" description="Polar residues" evidence="3">
    <location>
        <begin position="1"/>
        <end position="23"/>
    </location>
</feature>
<dbReference type="EMBL" id="KI894007">
    <property type="protein sequence ID" value="OCF52932.1"/>
    <property type="molecule type" value="Genomic_DNA"/>
</dbReference>
<evidence type="ECO:0000256" key="3">
    <source>
        <dbReference type="SAM" id="MobiDB-lite"/>
    </source>
</evidence>
<protein>
    <submittedName>
        <fullName evidence="4">Kelch repeat-containing protein</fullName>
    </submittedName>
</protein>
<dbReference type="OrthoDB" id="10251809at2759"/>
<accession>A0A1B9IB85</accession>
<dbReference type="PANTHER" id="PTHR46647">
    <property type="entry name" value="RAB9 EFFECTOR PROTEIN WITH KELCH MOTIFS"/>
    <property type="match status" value="1"/>
</dbReference>
<dbReference type="EMBL" id="CP144519">
    <property type="protein sequence ID" value="WWC67187.1"/>
    <property type="molecule type" value="Genomic_DNA"/>
</dbReference>
<dbReference type="PANTHER" id="PTHR46647:SF1">
    <property type="entry name" value="RAB9 EFFECTOR PROTEIN WITH KELCH MOTIFS"/>
    <property type="match status" value="1"/>
</dbReference>
<reference evidence="4" key="3">
    <citation type="submission" date="2016-07" db="EMBL/GenBank/DDBJ databases">
        <title>Evolution of pathogenesis and genome organization in the Tremellales.</title>
        <authorList>
            <person name="Cuomo C."/>
            <person name="Litvintseva A."/>
            <person name="Heitman J."/>
            <person name="Chen Y."/>
            <person name="Sun S."/>
            <person name="Springer D."/>
            <person name="Dromer F."/>
            <person name="Young S."/>
            <person name="Zeng Q."/>
            <person name="Chapman S."/>
            <person name="Gujja S."/>
            <person name="Saif S."/>
            <person name="Birren B."/>
        </authorList>
    </citation>
    <scope>NUCLEOTIDE SEQUENCE</scope>
    <source>
        <strain evidence="4">CBS 10737</strain>
    </source>
</reference>
<reference evidence="4" key="1">
    <citation type="submission" date="2013-07" db="EMBL/GenBank/DDBJ databases">
        <title>The Genome Sequence of Cryptococcus pinus CBS10737.</title>
        <authorList>
            <consortium name="The Broad Institute Genome Sequencing Platform"/>
            <person name="Cuomo C."/>
            <person name="Litvintseva A."/>
            <person name="Chen Y."/>
            <person name="Heitman J."/>
            <person name="Sun S."/>
            <person name="Springer D."/>
            <person name="Dromer F."/>
            <person name="Young S.K."/>
            <person name="Zeng Q."/>
            <person name="Gargeya S."/>
            <person name="Fitzgerald M."/>
            <person name="Abouelleil A."/>
            <person name="Alvarado L."/>
            <person name="Berlin A.M."/>
            <person name="Chapman S.B."/>
            <person name="Dewar J."/>
            <person name="Goldberg J."/>
            <person name="Griggs A."/>
            <person name="Gujja S."/>
            <person name="Hansen M."/>
            <person name="Howarth C."/>
            <person name="Imamovic A."/>
            <person name="Larimer J."/>
            <person name="McCowan C."/>
            <person name="Murphy C."/>
            <person name="Pearson M."/>
            <person name="Priest M."/>
            <person name="Roberts A."/>
            <person name="Saif S."/>
            <person name="Shea T."/>
            <person name="Sykes S."/>
            <person name="Wortman J."/>
            <person name="Nusbaum C."/>
            <person name="Birren B."/>
        </authorList>
    </citation>
    <scope>NUCLEOTIDE SEQUENCE [LARGE SCALE GENOMIC DNA]</scope>
    <source>
        <strain evidence="4">CBS 10737</strain>
    </source>
</reference>
<dbReference type="InterPro" id="IPR015915">
    <property type="entry name" value="Kelch-typ_b-propeller"/>
</dbReference>
<organism evidence="4">
    <name type="scientific">Kwoniella pini CBS 10737</name>
    <dbReference type="NCBI Taxonomy" id="1296096"/>
    <lineage>
        <taxon>Eukaryota</taxon>
        <taxon>Fungi</taxon>
        <taxon>Dikarya</taxon>
        <taxon>Basidiomycota</taxon>
        <taxon>Agaricomycotina</taxon>
        <taxon>Tremellomycetes</taxon>
        <taxon>Tremellales</taxon>
        <taxon>Cryptococcaceae</taxon>
        <taxon>Kwoniella</taxon>
    </lineage>
</organism>
<dbReference type="STRING" id="1296096.A0A1B9IB85"/>
<name>A0A1B9IB85_9TREE</name>
<dbReference type="Gene3D" id="2.120.10.80">
    <property type="entry name" value="Kelch-type beta propeller"/>
    <property type="match status" value="2"/>
</dbReference>
<proteinExistence type="predicted"/>
<dbReference type="Pfam" id="PF24681">
    <property type="entry name" value="Kelch_KLHDC2_KLHL20_DRC7"/>
    <property type="match status" value="1"/>
</dbReference>
<feature type="region of interest" description="Disordered" evidence="3">
    <location>
        <begin position="1"/>
        <end position="74"/>
    </location>
</feature>
<keyword evidence="6" id="KW-1185">Reference proteome</keyword>
<reference evidence="5" key="4">
    <citation type="submission" date="2024-02" db="EMBL/GenBank/DDBJ databases">
        <title>Comparative genomics of Cryptococcus and Kwoniella reveals pathogenesis evolution and contrasting modes of karyotype evolution via chromosome fusion or intercentromeric recombination.</title>
        <authorList>
            <person name="Coelho M.A."/>
            <person name="David-Palma M."/>
            <person name="Shea T."/>
            <person name="Bowers K."/>
            <person name="McGinley-Smith S."/>
            <person name="Mohammad A.W."/>
            <person name="Gnirke A."/>
            <person name="Yurkov A.M."/>
            <person name="Nowrousian M."/>
            <person name="Sun S."/>
            <person name="Cuomo C.A."/>
            <person name="Heitman J."/>
        </authorList>
    </citation>
    <scope>NUCLEOTIDE SEQUENCE</scope>
    <source>
        <strain evidence="5">CBS 10737</strain>
    </source>
</reference>
<feature type="compositionally biased region" description="Polar residues" evidence="3">
    <location>
        <begin position="138"/>
        <end position="150"/>
    </location>
</feature>
<feature type="compositionally biased region" description="Low complexity" evidence="3">
    <location>
        <begin position="113"/>
        <end position="122"/>
    </location>
</feature>
<feature type="compositionally biased region" description="Polar residues" evidence="3">
    <location>
        <begin position="205"/>
        <end position="229"/>
    </location>
</feature>
<dbReference type="AlphaFoldDB" id="A0A1B9IB85"/>
<feature type="compositionally biased region" description="Low complexity" evidence="3">
    <location>
        <begin position="193"/>
        <end position="204"/>
    </location>
</feature>
<feature type="compositionally biased region" description="Polar residues" evidence="3">
    <location>
        <begin position="264"/>
        <end position="281"/>
    </location>
</feature>
<reference evidence="5" key="2">
    <citation type="submission" date="2013-07" db="EMBL/GenBank/DDBJ databases">
        <authorList>
            <consortium name="The Broad Institute Genome Sequencing Platform"/>
            <person name="Cuomo C."/>
            <person name="Litvintseva A."/>
            <person name="Chen Y."/>
            <person name="Heitman J."/>
            <person name="Sun S."/>
            <person name="Springer D."/>
            <person name="Dromer F."/>
            <person name="Young S.K."/>
            <person name="Zeng Q."/>
            <person name="Gargeya S."/>
            <person name="Fitzgerald M."/>
            <person name="Abouelleil A."/>
            <person name="Alvarado L."/>
            <person name="Berlin A.M."/>
            <person name="Chapman S.B."/>
            <person name="Dewar J."/>
            <person name="Goldberg J."/>
            <person name="Griggs A."/>
            <person name="Gujja S."/>
            <person name="Hansen M."/>
            <person name="Howarth C."/>
            <person name="Imamovic A."/>
            <person name="Larimer J."/>
            <person name="McCowan C."/>
            <person name="Murphy C."/>
            <person name="Pearson M."/>
            <person name="Priest M."/>
            <person name="Roberts A."/>
            <person name="Saif S."/>
            <person name="Shea T."/>
            <person name="Sykes S."/>
            <person name="Wortman J."/>
            <person name="Nusbaum C."/>
            <person name="Birren B."/>
        </authorList>
    </citation>
    <scope>NUCLEOTIDE SEQUENCE</scope>
    <source>
        <strain evidence="5">CBS 10737</strain>
    </source>
</reference>
<feature type="region of interest" description="Disordered" evidence="3">
    <location>
        <begin position="92"/>
        <end position="176"/>
    </location>
</feature>
<feature type="region of interest" description="Disordered" evidence="3">
    <location>
        <begin position="193"/>
        <end position="363"/>
    </location>
</feature>